<gene>
    <name evidence="8" type="ORF">LARSCL_LOCUS7554</name>
</gene>
<keyword evidence="9" id="KW-1185">Reference proteome</keyword>
<evidence type="ECO:0000256" key="6">
    <source>
        <dbReference type="PIRSR" id="PIRSR602157-2"/>
    </source>
</evidence>
<comment type="subcellular location">
    <subcellularLocation>
        <location evidence="1">Secreted</location>
    </subcellularLocation>
</comment>
<evidence type="ECO:0000256" key="7">
    <source>
        <dbReference type="PROSITE-ProRule" id="PRU00124"/>
    </source>
</evidence>
<dbReference type="Proteomes" id="UP001497382">
    <property type="component" value="Unassembled WGS sequence"/>
</dbReference>
<keyword evidence="5" id="KW-0170">Cobalt</keyword>
<dbReference type="CDD" id="cd00112">
    <property type="entry name" value="LDLa"/>
    <property type="match status" value="2"/>
</dbReference>
<dbReference type="Gene3D" id="4.10.400.10">
    <property type="entry name" value="Low-density Lipoprotein Receptor"/>
    <property type="match status" value="2"/>
</dbReference>
<dbReference type="GO" id="GO:0005615">
    <property type="term" value="C:extracellular space"/>
    <property type="evidence" value="ECO:0007669"/>
    <property type="project" value="TreeGrafter"/>
</dbReference>
<evidence type="ECO:0000256" key="1">
    <source>
        <dbReference type="ARBA" id="ARBA00004613"/>
    </source>
</evidence>
<feature type="binding site" evidence="5">
    <location>
        <position position="315"/>
    </location>
    <ligand>
        <name>cyanocob(III)alamin</name>
        <dbReference type="ChEBI" id="CHEBI:17439"/>
    </ligand>
</feature>
<feature type="binding site" evidence="5">
    <location>
        <position position="359"/>
    </location>
    <ligand>
        <name>cyanocob(III)alamin</name>
        <dbReference type="ChEBI" id="CHEBI:17439"/>
    </ligand>
</feature>
<dbReference type="AlphaFoldDB" id="A0AAV1ZTV3"/>
<name>A0AAV1ZTV3_9ARAC</name>
<proteinExistence type="predicted"/>
<dbReference type="SUPFAM" id="SSF57424">
    <property type="entry name" value="LDL receptor-like module"/>
    <property type="match status" value="2"/>
</dbReference>
<dbReference type="InterPro" id="IPR036055">
    <property type="entry name" value="LDL_receptor-like_sf"/>
</dbReference>
<dbReference type="Gene3D" id="1.50.10.20">
    <property type="match status" value="1"/>
</dbReference>
<evidence type="ECO:0000256" key="4">
    <source>
        <dbReference type="ARBA" id="ARBA00023157"/>
    </source>
</evidence>
<feature type="binding site" evidence="5">
    <location>
        <begin position="503"/>
        <end position="504"/>
    </location>
    <ligand>
        <name>cyanocob(III)alamin</name>
        <dbReference type="ChEBI" id="CHEBI:17439"/>
    </ligand>
</feature>
<feature type="disulfide bond" evidence="7">
    <location>
        <begin position="91"/>
        <end position="106"/>
    </location>
</feature>
<comment type="caution">
    <text evidence="7">Lacks conserved residue(s) required for the propagation of feature annotation.</text>
</comment>
<dbReference type="PANTHER" id="PTHR10559">
    <property type="entry name" value="TRANSCOBALAMIN-1/GASTRIC INTRINSIC FACTOR"/>
    <property type="match status" value="1"/>
</dbReference>
<dbReference type="PRINTS" id="PR00261">
    <property type="entry name" value="LDLRECEPTOR"/>
</dbReference>
<feature type="disulfide bond" evidence="7">
    <location>
        <begin position="79"/>
        <end position="97"/>
    </location>
</feature>
<dbReference type="InterPro" id="IPR023415">
    <property type="entry name" value="LDLR_class-A_CS"/>
</dbReference>
<reference evidence="8 9" key="1">
    <citation type="submission" date="2024-04" db="EMBL/GenBank/DDBJ databases">
        <authorList>
            <person name="Rising A."/>
            <person name="Reimegard J."/>
            <person name="Sonavane S."/>
            <person name="Akerstrom W."/>
            <person name="Nylinder S."/>
            <person name="Hedman E."/>
            <person name="Kallberg Y."/>
        </authorList>
    </citation>
    <scope>NUCLEOTIDE SEQUENCE [LARGE SCALE GENOMIC DNA]</scope>
</reference>
<comment type="caution">
    <text evidence="8">The sequence shown here is derived from an EMBL/GenBank/DDBJ whole genome shotgun (WGS) entry which is preliminary data.</text>
</comment>
<dbReference type="SUPFAM" id="SSF48239">
    <property type="entry name" value="Terpenoid cyclases/Protein prenyltransferases"/>
    <property type="match status" value="1"/>
</dbReference>
<feature type="binding site" evidence="5">
    <location>
        <begin position="520"/>
        <end position="522"/>
    </location>
    <ligand>
        <name>cyanocob(III)alamin</name>
        <dbReference type="ChEBI" id="CHEBI:17439"/>
    </ligand>
</feature>
<dbReference type="InterPro" id="IPR008930">
    <property type="entry name" value="Terpenoid_cyclase/PrenylTrfase"/>
</dbReference>
<dbReference type="GO" id="GO:0015889">
    <property type="term" value="P:cobalamin transport"/>
    <property type="evidence" value="ECO:0007669"/>
    <property type="project" value="InterPro"/>
</dbReference>
<dbReference type="PANTHER" id="PTHR10559:SF18">
    <property type="entry name" value="TRANSCOBALAMIN II"/>
    <property type="match status" value="1"/>
</dbReference>
<sequence length="562" mass="65030">SVFCLNVQSLNVTFFLRIYLLPADFLRPTTKKMGIFNHFPLPFALTIVIIFSNVDAENLRQKIFKGIDDRPCNSDQYMCRNNQCIPRSKLCNGQYDCADNSDEDYCSTYSGNCPSYRAFFCGGSGARDKCIPLLWKCDGYKDCYRGKDEEQCSESHEDFTPDSLYKIRSRAQNWIHLSRNENQPARKWGPDVSRIAVALYLSNDSHFRENKSIRDEISYELNLDLLSKLALKKLEDVSSTELAYYINAFLVTCIDPRKFYVLDLVSELRKRVDAQNHTNPAVLLALCNAGERITERDVEKLTSVFWKAHREFWTDTQALAVLALACAAKQPDKRFDMVEINDLTMELKKRQYRNGTIENLKTTALVLQALFETESEADEENFDEEKALKQIFRSQKKDGSFGNVANTYYVLPVLRCRSLVNISSSHCSSPVINEQEALKHLMNQLEDKWSVRFSLWIGNNRTVERTITLNVPANSSFYRIMEFAAVVDIRFKFEYTMRNGKPYIYSISEIQDDPENGMFWFLFKSSSSDESDLEIITKSPADVVPVSKQHFIFWYRCGEWNH</sequence>
<dbReference type="InterPro" id="IPR051588">
    <property type="entry name" value="Cobalamin_Transport"/>
</dbReference>
<dbReference type="EMBL" id="CAXIEN010000078">
    <property type="protein sequence ID" value="CAL1274593.1"/>
    <property type="molecule type" value="Genomic_DNA"/>
</dbReference>
<dbReference type="Pfam" id="PF00057">
    <property type="entry name" value="Ldl_recept_a"/>
    <property type="match status" value="2"/>
</dbReference>
<dbReference type="Gene3D" id="2.170.130.30">
    <property type="match status" value="1"/>
</dbReference>
<dbReference type="InterPro" id="IPR002157">
    <property type="entry name" value="Cbl-bd_prot"/>
</dbReference>
<dbReference type="PROSITE" id="PS50068">
    <property type="entry name" value="LDLRA_2"/>
    <property type="match status" value="2"/>
</dbReference>
<keyword evidence="4 6" id="KW-1015">Disulfide bond</keyword>
<organism evidence="8 9">
    <name type="scientific">Larinioides sclopetarius</name>
    <dbReference type="NCBI Taxonomy" id="280406"/>
    <lineage>
        <taxon>Eukaryota</taxon>
        <taxon>Metazoa</taxon>
        <taxon>Ecdysozoa</taxon>
        <taxon>Arthropoda</taxon>
        <taxon>Chelicerata</taxon>
        <taxon>Arachnida</taxon>
        <taxon>Araneae</taxon>
        <taxon>Araneomorphae</taxon>
        <taxon>Entelegynae</taxon>
        <taxon>Araneoidea</taxon>
        <taxon>Araneidae</taxon>
        <taxon>Larinioides</taxon>
    </lineage>
</organism>
<feature type="disulfide bond" evidence="7">
    <location>
        <begin position="137"/>
        <end position="152"/>
    </location>
</feature>
<feature type="disulfide bond" evidence="7">
    <location>
        <begin position="72"/>
        <end position="84"/>
    </location>
</feature>
<accession>A0AAV1ZTV3</accession>
<protein>
    <submittedName>
        <fullName evidence="8">Uncharacterized protein</fullName>
    </submittedName>
</protein>
<feature type="disulfide bond" evidence="6">
    <location>
        <begin position="287"/>
        <end position="326"/>
    </location>
</feature>
<dbReference type="Pfam" id="PF01122">
    <property type="entry name" value="Cobalamin_bind"/>
    <property type="match status" value="1"/>
</dbReference>
<dbReference type="InterPro" id="IPR002172">
    <property type="entry name" value="LDrepeatLR_classA_rpt"/>
</dbReference>
<evidence type="ECO:0000256" key="5">
    <source>
        <dbReference type="PIRSR" id="PIRSR602157-1"/>
    </source>
</evidence>
<keyword evidence="3" id="KW-0732">Signal</keyword>
<keyword evidence="2" id="KW-0964">Secreted</keyword>
<feature type="non-terminal residue" evidence="8">
    <location>
        <position position="1"/>
    </location>
</feature>
<evidence type="ECO:0000313" key="8">
    <source>
        <dbReference type="EMBL" id="CAL1274593.1"/>
    </source>
</evidence>
<evidence type="ECO:0000313" key="9">
    <source>
        <dbReference type="Proteomes" id="UP001497382"/>
    </source>
</evidence>
<evidence type="ECO:0000256" key="2">
    <source>
        <dbReference type="ARBA" id="ARBA00022525"/>
    </source>
</evidence>
<dbReference type="GO" id="GO:0031419">
    <property type="term" value="F:cobalamin binding"/>
    <property type="evidence" value="ECO:0007669"/>
    <property type="project" value="InterPro"/>
</dbReference>
<dbReference type="SMART" id="SM00192">
    <property type="entry name" value="LDLa"/>
    <property type="match status" value="2"/>
</dbReference>
<dbReference type="PROSITE" id="PS01209">
    <property type="entry name" value="LDLRA_1"/>
    <property type="match status" value="2"/>
</dbReference>
<evidence type="ECO:0000256" key="3">
    <source>
        <dbReference type="ARBA" id="ARBA00022729"/>
    </source>
</evidence>